<protein>
    <recommendedName>
        <fullName evidence="3">Septum formation inhibitor Maf</fullName>
    </recommendedName>
</protein>
<dbReference type="EMBL" id="QBKT01000003">
    <property type="protein sequence ID" value="PTX62200.1"/>
    <property type="molecule type" value="Genomic_DNA"/>
</dbReference>
<evidence type="ECO:0008006" key="3">
    <source>
        <dbReference type="Google" id="ProtNLM"/>
    </source>
</evidence>
<accession>A0A2T6C1K3</accession>
<sequence>MKSISRHLILAGLTIVGTIIACSNIKNETTTVTSTSTTQTPTQKAQPTSKEFKEYWYAGNAELTSFELEQARYGEIHKGKAVLVYVTEDFNPVKQVKADEQRANNVPILKLNATKKFYTGIYPYSVMTSTFYPVANNQHAMKVSFSMQEWCGHVFMQLNNREQFQLDSYSYFERESDQQFTLEKTFLEDELWTKLRIDPSQLPTGTHQIIPSFELIRMRHIPAKAYSANTTLETADETSSYTISYPDLNRTLEIQFRTNFPHDILGWTETTGNSSGKLTTKAKRIHQLKTAYWSKNSVKDSILRKELGL</sequence>
<dbReference type="OrthoDB" id="5496093at2"/>
<evidence type="ECO:0000313" key="2">
    <source>
        <dbReference type="Proteomes" id="UP000244090"/>
    </source>
</evidence>
<dbReference type="AlphaFoldDB" id="A0A2T6C1K3"/>
<organism evidence="1 2">
    <name type="scientific">Kordia periserrulae</name>
    <dbReference type="NCBI Taxonomy" id="701523"/>
    <lineage>
        <taxon>Bacteria</taxon>
        <taxon>Pseudomonadati</taxon>
        <taxon>Bacteroidota</taxon>
        <taxon>Flavobacteriia</taxon>
        <taxon>Flavobacteriales</taxon>
        <taxon>Flavobacteriaceae</taxon>
        <taxon>Kordia</taxon>
    </lineage>
</organism>
<proteinExistence type="predicted"/>
<comment type="caution">
    <text evidence="1">The sequence shown here is derived from an EMBL/GenBank/DDBJ whole genome shotgun (WGS) entry which is preliminary data.</text>
</comment>
<dbReference type="PROSITE" id="PS51257">
    <property type="entry name" value="PROKAR_LIPOPROTEIN"/>
    <property type="match status" value="1"/>
</dbReference>
<name>A0A2T6C1K3_9FLAO</name>
<keyword evidence="2" id="KW-1185">Reference proteome</keyword>
<dbReference type="Proteomes" id="UP000244090">
    <property type="component" value="Unassembled WGS sequence"/>
</dbReference>
<dbReference type="RefSeq" id="WP_108114408.1">
    <property type="nucleotide sequence ID" value="NZ_QBKT01000003.1"/>
</dbReference>
<evidence type="ECO:0000313" key="1">
    <source>
        <dbReference type="EMBL" id="PTX62200.1"/>
    </source>
</evidence>
<reference evidence="1 2" key="1">
    <citation type="submission" date="2018-04" db="EMBL/GenBank/DDBJ databases">
        <title>Genomic Encyclopedia of Archaeal and Bacterial Type Strains, Phase II (KMG-II): from individual species to whole genera.</title>
        <authorList>
            <person name="Goeker M."/>
        </authorList>
    </citation>
    <scope>NUCLEOTIDE SEQUENCE [LARGE SCALE GENOMIC DNA]</scope>
    <source>
        <strain evidence="1 2">DSM 25731</strain>
    </source>
</reference>
<gene>
    <name evidence="1" type="ORF">C8N46_103299</name>
</gene>